<name>A0A396GUI2_MEDTR</name>
<dbReference type="AlphaFoldDB" id="A0A396GUI2"/>
<accession>A0A396GUI2</accession>
<proteinExistence type="predicted"/>
<organism evidence="1 2">
    <name type="scientific">Medicago truncatula</name>
    <name type="common">Barrel medic</name>
    <name type="synonym">Medicago tribuloides</name>
    <dbReference type="NCBI Taxonomy" id="3880"/>
    <lineage>
        <taxon>Eukaryota</taxon>
        <taxon>Viridiplantae</taxon>
        <taxon>Streptophyta</taxon>
        <taxon>Embryophyta</taxon>
        <taxon>Tracheophyta</taxon>
        <taxon>Spermatophyta</taxon>
        <taxon>Magnoliopsida</taxon>
        <taxon>eudicotyledons</taxon>
        <taxon>Gunneridae</taxon>
        <taxon>Pentapetalae</taxon>
        <taxon>rosids</taxon>
        <taxon>fabids</taxon>
        <taxon>Fabales</taxon>
        <taxon>Fabaceae</taxon>
        <taxon>Papilionoideae</taxon>
        <taxon>50 kb inversion clade</taxon>
        <taxon>NPAAA clade</taxon>
        <taxon>Hologalegina</taxon>
        <taxon>IRL clade</taxon>
        <taxon>Trifolieae</taxon>
        <taxon>Medicago</taxon>
    </lineage>
</organism>
<reference evidence="2" key="1">
    <citation type="journal article" date="2018" name="Nat. Plants">
        <title>Whole-genome landscape of Medicago truncatula symbiotic genes.</title>
        <authorList>
            <person name="Pecrix Y."/>
            <person name="Staton S.E."/>
            <person name="Sallet E."/>
            <person name="Lelandais-Briere C."/>
            <person name="Moreau S."/>
            <person name="Carrere S."/>
            <person name="Blein T."/>
            <person name="Jardinaud M.F."/>
            <person name="Latrasse D."/>
            <person name="Zouine M."/>
            <person name="Zahm M."/>
            <person name="Kreplak J."/>
            <person name="Mayjonade B."/>
            <person name="Satge C."/>
            <person name="Perez M."/>
            <person name="Cauet S."/>
            <person name="Marande W."/>
            <person name="Chantry-Darmon C."/>
            <person name="Lopez-Roques C."/>
            <person name="Bouchez O."/>
            <person name="Berard A."/>
            <person name="Debelle F."/>
            <person name="Munos S."/>
            <person name="Bendahmane A."/>
            <person name="Berges H."/>
            <person name="Niebel A."/>
            <person name="Buitink J."/>
            <person name="Frugier F."/>
            <person name="Benhamed M."/>
            <person name="Crespi M."/>
            <person name="Gouzy J."/>
            <person name="Gamas P."/>
        </authorList>
    </citation>
    <scope>NUCLEOTIDE SEQUENCE [LARGE SCALE GENOMIC DNA]</scope>
    <source>
        <strain evidence="2">cv. Jemalong A17</strain>
    </source>
</reference>
<dbReference type="Proteomes" id="UP000265566">
    <property type="component" value="Chromosome 8"/>
</dbReference>
<dbReference type="EMBL" id="PSQE01000008">
    <property type="protein sequence ID" value="RHN42455.1"/>
    <property type="molecule type" value="Genomic_DNA"/>
</dbReference>
<comment type="caution">
    <text evidence="1">The sequence shown here is derived from an EMBL/GenBank/DDBJ whole genome shotgun (WGS) entry which is preliminary data.</text>
</comment>
<gene>
    <name evidence="1" type="ORF">MtrunA17_Chr8g0377081</name>
</gene>
<evidence type="ECO:0000313" key="1">
    <source>
        <dbReference type="EMBL" id="RHN42455.1"/>
    </source>
</evidence>
<protein>
    <submittedName>
        <fullName evidence="1">Uncharacterized protein</fullName>
    </submittedName>
</protein>
<evidence type="ECO:0000313" key="2">
    <source>
        <dbReference type="Proteomes" id="UP000265566"/>
    </source>
</evidence>
<sequence length="59" mass="6536">MVSKDSHIDEPSQNHKFLAHPCYLKAGLKSSNPYEEPSCHEDTSHLLKVGSLSTSLHFG</sequence>
<dbReference type="Gramene" id="rna48899">
    <property type="protein sequence ID" value="RHN42455.1"/>
    <property type="gene ID" value="gene48899"/>
</dbReference>